<feature type="domain" description="NodB homology" evidence="5">
    <location>
        <begin position="82"/>
        <end position="266"/>
    </location>
</feature>
<dbReference type="PANTHER" id="PTHR10587">
    <property type="entry name" value="GLYCOSYL TRANSFERASE-RELATED"/>
    <property type="match status" value="1"/>
</dbReference>
<dbReference type="GO" id="GO:0005975">
    <property type="term" value="P:carbohydrate metabolic process"/>
    <property type="evidence" value="ECO:0007669"/>
    <property type="project" value="InterPro"/>
</dbReference>
<feature type="region of interest" description="Disordered" evidence="3">
    <location>
        <begin position="34"/>
        <end position="59"/>
    </location>
</feature>
<dbReference type="InterPro" id="IPR050248">
    <property type="entry name" value="Polysacc_deacetylase_ArnD"/>
</dbReference>
<dbReference type="InterPro" id="IPR011330">
    <property type="entry name" value="Glyco_hydro/deAcase_b/a-brl"/>
</dbReference>
<accession>A0A7W5C4T7</accession>
<sequence>MHKKSTIKGLPAAGIALLAMLLLGATTESNAYSASNLQNTSQEEARLPQKEKKKRRAESMSWVKLHQQYPTSFLLNGSRQSKRIALTFDDAPDSKYTPLILDVLAKYDVCATFFIVGNRAAKYPAIVNRIHKEGHIIGNHSYDHAVLSTLNLASYQKQIWRTDAIIHHIIGYSPHFIRPPYGELLPQQVRWSKYAGFSIVNWDVDSVDWKNNPSSALIMKNIKKTLQPGSIILQHAGGGINQNLYGTVNALPKLILLLRSKGYELVTLPELLGQPAAR</sequence>
<evidence type="ECO:0000256" key="1">
    <source>
        <dbReference type="ARBA" id="ARBA00022723"/>
    </source>
</evidence>
<evidence type="ECO:0000259" key="5">
    <source>
        <dbReference type="PROSITE" id="PS51677"/>
    </source>
</evidence>
<dbReference type="GO" id="GO:0016020">
    <property type="term" value="C:membrane"/>
    <property type="evidence" value="ECO:0007669"/>
    <property type="project" value="TreeGrafter"/>
</dbReference>
<dbReference type="AlphaFoldDB" id="A0A7W5C4T7"/>
<dbReference type="InterPro" id="IPR002509">
    <property type="entry name" value="NODB_dom"/>
</dbReference>
<dbReference type="GO" id="GO:0016810">
    <property type="term" value="F:hydrolase activity, acting on carbon-nitrogen (but not peptide) bonds"/>
    <property type="evidence" value="ECO:0007669"/>
    <property type="project" value="InterPro"/>
</dbReference>
<protein>
    <submittedName>
        <fullName evidence="6">Peptidoglycan/xylan/chitin deacetylase (PgdA/CDA1 family)</fullName>
    </submittedName>
</protein>
<dbReference type="Proteomes" id="UP000518605">
    <property type="component" value="Unassembled WGS sequence"/>
</dbReference>
<organism evidence="6 7">
    <name type="scientific">Paenibacillus endophyticus</name>
    <dbReference type="NCBI Taxonomy" id="1294268"/>
    <lineage>
        <taxon>Bacteria</taxon>
        <taxon>Bacillati</taxon>
        <taxon>Bacillota</taxon>
        <taxon>Bacilli</taxon>
        <taxon>Bacillales</taxon>
        <taxon>Paenibacillaceae</taxon>
        <taxon>Paenibacillus</taxon>
    </lineage>
</organism>
<keyword evidence="7" id="KW-1185">Reference proteome</keyword>
<evidence type="ECO:0000313" key="6">
    <source>
        <dbReference type="EMBL" id="MBB3150765.1"/>
    </source>
</evidence>
<evidence type="ECO:0000256" key="2">
    <source>
        <dbReference type="ARBA" id="ARBA00022801"/>
    </source>
</evidence>
<gene>
    <name evidence="6" type="ORF">FHS16_000799</name>
</gene>
<dbReference type="EMBL" id="JACHXW010000002">
    <property type="protein sequence ID" value="MBB3150765.1"/>
    <property type="molecule type" value="Genomic_DNA"/>
</dbReference>
<dbReference type="CDD" id="cd10917">
    <property type="entry name" value="CE4_NodB_like_6s_7s"/>
    <property type="match status" value="1"/>
</dbReference>
<reference evidence="6 7" key="1">
    <citation type="submission" date="2020-08" db="EMBL/GenBank/DDBJ databases">
        <title>Genomic Encyclopedia of Type Strains, Phase III (KMG-III): the genomes of soil and plant-associated and newly described type strains.</title>
        <authorList>
            <person name="Whitman W."/>
        </authorList>
    </citation>
    <scope>NUCLEOTIDE SEQUENCE [LARGE SCALE GENOMIC DNA]</scope>
    <source>
        <strain evidence="6 7">CECT 8234</strain>
    </source>
</reference>
<feature type="signal peptide" evidence="4">
    <location>
        <begin position="1"/>
        <end position="31"/>
    </location>
</feature>
<dbReference type="Pfam" id="PF01522">
    <property type="entry name" value="Polysacc_deac_1"/>
    <property type="match status" value="1"/>
</dbReference>
<dbReference type="GO" id="GO:0046872">
    <property type="term" value="F:metal ion binding"/>
    <property type="evidence" value="ECO:0007669"/>
    <property type="project" value="UniProtKB-KW"/>
</dbReference>
<keyword evidence="1" id="KW-0479">Metal-binding</keyword>
<name>A0A7W5C4T7_9BACL</name>
<dbReference type="Gene3D" id="3.20.20.370">
    <property type="entry name" value="Glycoside hydrolase/deacetylase"/>
    <property type="match status" value="1"/>
</dbReference>
<dbReference type="SUPFAM" id="SSF88713">
    <property type="entry name" value="Glycoside hydrolase/deacetylase"/>
    <property type="match status" value="1"/>
</dbReference>
<proteinExistence type="predicted"/>
<feature type="chain" id="PRO_5030573980" evidence="4">
    <location>
        <begin position="32"/>
        <end position="278"/>
    </location>
</feature>
<dbReference type="RefSeq" id="WP_246431582.1">
    <property type="nucleotide sequence ID" value="NZ_CBCSLB010000004.1"/>
</dbReference>
<evidence type="ECO:0000256" key="3">
    <source>
        <dbReference type="SAM" id="MobiDB-lite"/>
    </source>
</evidence>
<evidence type="ECO:0000256" key="4">
    <source>
        <dbReference type="SAM" id="SignalP"/>
    </source>
</evidence>
<dbReference type="PROSITE" id="PS51677">
    <property type="entry name" value="NODB"/>
    <property type="match status" value="1"/>
</dbReference>
<keyword evidence="4" id="KW-0732">Signal</keyword>
<keyword evidence="2" id="KW-0378">Hydrolase</keyword>
<dbReference type="PANTHER" id="PTHR10587:SF133">
    <property type="entry name" value="CHITIN DEACETYLASE 1-RELATED"/>
    <property type="match status" value="1"/>
</dbReference>
<comment type="caution">
    <text evidence="6">The sequence shown here is derived from an EMBL/GenBank/DDBJ whole genome shotgun (WGS) entry which is preliminary data.</text>
</comment>
<evidence type="ECO:0000313" key="7">
    <source>
        <dbReference type="Proteomes" id="UP000518605"/>
    </source>
</evidence>